<feature type="compositionally biased region" description="Gly residues" evidence="1">
    <location>
        <begin position="1"/>
        <end position="14"/>
    </location>
</feature>
<name>A0A2M8LPU9_9ACTN</name>
<dbReference type="EMBL" id="PGGW01000070">
    <property type="protein sequence ID" value="PJE93983.1"/>
    <property type="molecule type" value="Genomic_DNA"/>
</dbReference>
<feature type="region of interest" description="Disordered" evidence="1">
    <location>
        <begin position="1"/>
        <end position="83"/>
    </location>
</feature>
<evidence type="ECO:0000313" key="3">
    <source>
        <dbReference type="Proteomes" id="UP000230407"/>
    </source>
</evidence>
<evidence type="ECO:0000256" key="1">
    <source>
        <dbReference type="SAM" id="MobiDB-lite"/>
    </source>
</evidence>
<feature type="compositionally biased region" description="Low complexity" evidence="1">
    <location>
        <begin position="34"/>
        <end position="48"/>
    </location>
</feature>
<proteinExistence type="predicted"/>
<reference evidence="2 3" key="1">
    <citation type="submission" date="2017-11" db="EMBL/GenBank/DDBJ databases">
        <title>Streptomyces carmine sp. nov., a novel actinomycete isolated from Sophora alopecuroides in Xinjiang, China.</title>
        <authorList>
            <person name="Wang Y."/>
            <person name="Luo X."/>
            <person name="Wan C."/>
            <person name="Zhang L."/>
        </authorList>
    </citation>
    <scope>NUCLEOTIDE SEQUENCE [LARGE SCALE GENOMIC DNA]</scope>
    <source>
        <strain evidence="2 3">TRM SA0054</strain>
    </source>
</reference>
<evidence type="ECO:0000313" key="2">
    <source>
        <dbReference type="EMBL" id="PJE93983.1"/>
    </source>
</evidence>
<feature type="compositionally biased region" description="Polar residues" evidence="1">
    <location>
        <begin position="53"/>
        <end position="65"/>
    </location>
</feature>
<accession>A0A2M8LPU9</accession>
<sequence length="105" mass="10778">MPGTGTSPGRGGGRAGRRPRAPACPPRGRRGARPRSAPVRPSAGPAGSRARTVRTSGVRSPSSNRWHIPEVHSRGGPSPGNSGAPCVTMLAKCFRAVSWSGPVMC</sequence>
<comment type="caution">
    <text evidence="2">The sequence shown here is derived from an EMBL/GenBank/DDBJ whole genome shotgun (WGS) entry which is preliminary data.</text>
</comment>
<organism evidence="2 3">
    <name type="scientific">Streptomyces carminius</name>
    <dbReference type="NCBI Taxonomy" id="2665496"/>
    <lineage>
        <taxon>Bacteria</taxon>
        <taxon>Bacillati</taxon>
        <taxon>Actinomycetota</taxon>
        <taxon>Actinomycetes</taxon>
        <taxon>Kitasatosporales</taxon>
        <taxon>Streptomycetaceae</taxon>
        <taxon>Streptomyces</taxon>
    </lineage>
</organism>
<gene>
    <name evidence="2" type="ORF">CUT44_31045</name>
</gene>
<dbReference type="AlphaFoldDB" id="A0A2M8LPU9"/>
<keyword evidence="3" id="KW-1185">Reference proteome</keyword>
<protein>
    <submittedName>
        <fullName evidence="2">Uncharacterized protein</fullName>
    </submittedName>
</protein>
<dbReference type="Proteomes" id="UP000230407">
    <property type="component" value="Unassembled WGS sequence"/>
</dbReference>